<dbReference type="GO" id="GO:0005576">
    <property type="term" value="C:extracellular region"/>
    <property type="evidence" value="ECO:0007669"/>
    <property type="project" value="UniProtKB-ARBA"/>
</dbReference>
<evidence type="ECO:0000256" key="3">
    <source>
        <dbReference type="ARBA" id="ARBA00022729"/>
    </source>
</evidence>
<dbReference type="InterPro" id="IPR010259">
    <property type="entry name" value="S8pro/Inhibitor_I9"/>
</dbReference>
<dbReference type="PROSITE" id="PS00138">
    <property type="entry name" value="SUBTILASE_SER"/>
    <property type="match status" value="1"/>
</dbReference>
<feature type="domain" description="Peptidase S8/S53" evidence="9">
    <location>
        <begin position="150"/>
        <end position="385"/>
    </location>
</feature>
<dbReference type="PROSITE" id="PS00137">
    <property type="entry name" value="SUBTILASE_HIS"/>
    <property type="match status" value="1"/>
</dbReference>
<reference evidence="11 12" key="1">
    <citation type="journal article" date="2016" name="PLoS Pathog.">
        <title>Biosynthesis of antibiotic leucinostatins in bio-control fungus Purpureocillium lilacinum and their inhibition on phytophthora revealed by genome mining.</title>
        <authorList>
            <person name="Wang G."/>
            <person name="Liu Z."/>
            <person name="Lin R."/>
            <person name="Li E."/>
            <person name="Mao Z."/>
            <person name="Ling J."/>
            <person name="Yang Y."/>
            <person name="Yin W.B."/>
            <person name="Xie B."/>
        </authorList>
    </citation>
    <scope>NUCLEOTIDE SEQUENCE [LARGE SCALE GENOMIC DNA]</scope>
    <source>
        <strain evidence="11">170</strain>
    </source>
</reference>
<dbReference type="GeneID" id="28848855"/>
<dbReference type="Pfam" id="PF00082">
    <property type="entry name" value="Peptidase_S8"/>
    <property type="match status" value="1"/>
</dbReference>
<evidence type="ECO:0000256" key="4">
    <source>
        <dbReference type="ARBA" id="ARBA00022801"/>
    </source>
</evidence>
<gene>
    <name evidence="11" type="ORF">VFPPC_05714</name>
</gene>
<proteinExistence type="inferred from homology"/>
<dbReference type="SUPFAM" id="SSF54897">
    <property type="entry name" value="Protease propeptides/inhibitors"/>
    <property type="match status" value="1"/>
</dbReference>
<comment type="similarity">
    <text evidence="1 6 7">Belongs to the peptidase S8 family.</text>
</comment>
<dbReference type="InterPro" id="IPR000209">
    <property type="entry name" value="Peptidase_S8/S53_dom"/>
</dbReference>
<dbReference type="PROSITE" id="PS00136">
    <property type="entry name" value="SUBTILASE_ASP"/>
    <property type="match status" value="1"/>
</dbReference>
<keyword evidence="4 6" id="KW-0378">Hydrolase</keyword>
<feature type="domain" description="Inhibitor I9" evidence="10">
    <location>
        <begin position="34"/>
        <end position="109"/>
    </location>
</feature>
<name>A0A179FFY9_METCM</name>
<dbReference type="AlphaFoldDB" id="A0A179FFY9"/>
<dbReference type="OrthoDB" id="206201at2759"/>
<dbReference type="InterPro" id="IPR015500">
    <property type="entry name" value="Peptidase_S8_subtilisin-rel"/>
</dbReference>
<feature type="signal peptide" evidence="8">
    <location>
        <begin position="1"/>
        <end position="19"/>
    </location>
</feature>
<evidence type="ECO:0000259" key="10">
    <source>
        <dbReference type="Pfam" id="PF05922"/>
    </source>
</evidence>
<dbReference type="InterPro" id="IPR036852">
    <property type="entry name" value="Peptidase_S8/S53_dom_sf"/>
</dbReference>
<dbReference type="Gene3D" id="3.30.70.80">
    <property type="entry name" value="Peptidase S8 propeptide/proteinase inhibitor I9"/>
    <property type="match status" value="1"/>
</dbReference>
<evidence type="ECO:0000313" key="11">
    <source>
        <dbReference type="EMBL" id="OAQ64442.1"/>
    </source>
</evidence>
<dbReference type="PROSITE" id="PS51257">
    <property type="entry name" value="PROKAR_LIPOPROTEIN"/>
    <property type="match status" value="1"/>
</dbReference>
<dbReference type="STRING" id="1380566.A0A179FFY9"/>
<evidence type="ECO:0000259" key="9">
    <source>
        <dbReference type="Pfam" id="PF00082"/>
    </source>
</evidence>
<evidence type="ECO:0000313" key="12">
    <source>
        <dbReference type="Proteomes" id="UP000078397"/>
    </source>
</evidence>
<keyword evidence="2 6" id="KW-0645">Protease</keyword>
<dbReference type="EMBL" id="LSBJ02000005">
    <property type="protein sequence ID" value="OAQ64442.1"/>
    <property type="molecule type" value="Genomic_DNA"/>
</dbReference>
<feature type="active site" description="Charge relay system" evidence="6">
    <location>
        <position position="188"/>
    </location>
</feature>
<protein>
    <submittedName>
        <fullName evidence="11">Peptidase S8, subtilisin, Asp-active site protein</fullName>
    </submittedName>
</protein>
<dbReference type="FunFam" id="3.40.50.200:FF:000007">
    <property type="entry name" value="Subtilisin-like serine protease"/>
    <property type="match status" value="1"/>
</dbReference>
<dbReference type="InterPro" id="IPR037045">
    <property type="entry name" value="S8pro/Inhibitor_I9_sf"/>
</dbReference>
<dbReference type="InterPro" id="IPR023828">
    <property type="entry name" value="Peptidase_S8_Ser-AS"/>
</dbReference>
<dbReference type="Proteomes" id="UP000078397">
    <property type="component" value="Unassembled WGS sequence"/>
</dbReference>
<dbReference type="Gene3D" id="3.40.50.200">
    <property type="entry name" value="Peptidase S8/S53 domain"/>
    <property type="match status" value="1"/>
</dbReference>
<organism evidence="11 12">
    <name type="scientific">Pochonia chlamydosporia 170</name>
    <dbReference type="NCBI Taxonomy" id="1380566"/>
    <lineage>
        <taxon>Eukaryota</taxon>
        <taxon>Fungi</taxon>
        <taxon>Dikarya</taxon>
        <taxon>Ascomycota</taxon>
        <taxon>Pezizomycotina</taxon>
        <taxon>Sordariomycetes</taxon>
        <taxon>Hypocreomycetidae</taxon>
        <taxon>Hypocreales</taxon>
        <taxon>Clavicipitaceae</taxon>
        <taxon>Pochonia</taxon>
    </lineage>
</organism>
<dbReference type="Pfam" id="PF05922">
    <property type="entry name" value="Inhibitor_I9"/>
    <property type="match status" value="1"/>
</dbReference>
<dbReference type="PANTHER" id="PTHR43806">
    <property type="entry name" value="PEPTIDASE S8"/>
    <property type="match status" value="1"/>
</dbReference>
<evidence type="ECO:0000256" key="5">
    <source>
        <dbReference type="ARBA" id="ARBA00022825"/>
    </source>
</evidence>
<evidence type="ECO:0000256" key="1">
    <source>
        <dbReference type="ARBA" id="ARBA00011073"/>
    </source>
</evidence>
<feature type="active site" description="Charge relay system" evidence="6">
    <location>
        <position position="157"/>
    </location>
</feature>
<accession>A0A179FFY9</accession>
<dbReference type="GO" id="GO:0004252">
    <property type="term" value="F:serine-type endopeptidase activity"/>
    <property type="evidence" value="ECO:0007669"/>
    <property type="project" value="UniProtKB-UniRule"/>
</dbReference>
<keyword evidence="5 6" id="KW-0720">Serine protease</keyword>
<dbReference type="SUPFAM" id="SSF52743">
    <property type="entry name" value="Subtilisin-like"/>
    <property type="match status" value="1"/>
</dbReference>
<keyword evidence="3 8" id="KW-0732">Signal</keyword>
<dbReference type="PANTHER" id="PTHR43806:SF58">
    <property type="entry name" value="ALKALINE PROTEASE 1-RELATED"/>
    <property type="match status" value="1"/>
</dbReference>
<keyword evidence="12" id="KW-1185">Reference proteome</keyword>
<evidence type="ECO:0000256" key="6">
    <source>
        <dbReference type="PROSITE-ProRule" id="PRU01240"/>
    </source>
</evidence>
<dbReference type="PRINTS" id="PR00723">
    <property type="entry name" value="SUBTILISIN"/>
</dbReference>
<evidence type="ECO:0000256" key="7">
    <source>
        <dbReference type="RuleBase" id="RU003355"/>
    </source>
</evidence>
<dbReference type="InterPro" id="IPR050131">
    <property type="entry name" value="Peptidase_S8_subtilisin-like"/>
</dbReference>
<dbReference type="GO" id="GO:0006508">
    <property type="term" value="P:proteolysis"/>
    <property type="evidence" value="ECO:0007669"/>
    <property type="project" value="UniProtKB-KW"/>
</dbReference>
<comment type="caution">
    <text evidence="11">The sequence shown here is derived from an EMBL/GenBank/DDBJ whole genome shotgun (WGS) entry which is preliminary data.</text>
</comment>
<dbReference type="RefSeq" id="XP_018141756.1">
    <property type="nucleotide sequence ID" value="XM_018284861.1"/>
</dbReference>
<evidence type="ECO:0000256" key="2">
    <source>
        <dbReference type="ARBA" id="ARBA00022670"/>
    </source>
</evidence>
<feature type="active site" description="Charge relay system" evidence="6">
    <location>
        <position position="352"/>
    </location>
</feature>
<dbReference type="InterPro" id="IPR022398">
    <property type="entry name" value="Peptidase_S8_His-AS"/>
</dbReference>
<dbReference type="PROSITE" id="PS51892">
    <property type="entry name" value="SUBTILASE"/>
    <property type="match status" value="1"/>
</dbReference>
<dbReference type="KEGG" id="pchm:VFPPC_05714"/>
<dbReference type="InterPro" id="IPR034193">
    <property type="entry name" value="PCSK9_ProteinaseK-like"/>
</dbReference>
<sequence>MFFKSVVAAVSAMACLSAAVPVNSGAAPQVIKGSYIIKLKDNAPTASHLSWVSNIHARSAGKDEFAGVEKEYTSDAFHGYAGHFDKDTIDKIQNSPEVDYVEEDQIWYLDDVLEKRALTTQTPSTWGLAGVSHRQPGATGYIYDTTAGEGTFAYVIDSGIRTTHQEFEGRAIKGYTAFPGDEGDSIGHGTHVAGTVGGKTFGVAKKATLISVKVFQSGGAATSTILGGFDWAVNDIISKSRQDKAALNLSLGGPRSQIWNDAIKSAFAKGVVSVVAAGNSKVDASGFSPASAPEAITVGAVNSRWEIATGWGLTGQAGSNFGTVLDVFAPGDRVESASNADDTSSVLKNGTSMATPHVCGLVLYAISVDGVRGPQALTNHIINNSGKGVVKGAIGGSPNRMANNANTLQ</sequence>
<feature type="chain" id="PRO_5008101633" evidence="8">
    <location>
        <begin position="20"/>
        <end position="409"/>
    </location>
</feature>
<dbReference type="CDD" id="cd04077">
    <property type="entry name" value="Peptidases_S8_PCSK9_ProteinaseK_like"/>
    <property type="match status" value="1"/>
</dbReference>
<evidence type="ECO:0000256" key="8">
    <source>
        <dbReference type="SAM" id="SignalP"/>
    </source>
</evidence>
<dbReference type="InterPro" id="IPR023827">
    <property type="entry name" value="Peptidase_S8_Asp-AS"/>
</dbReference>